<dbReference type="GO" id="GO:0016787">
    <property type="term" value="F:hydrolase activity"/>
    <property type="evidence" value="ECO:0007669"/>
    <property type="project" value="UniProtKB-KW"/>
</dbReference>
<dbReference type="InterPro" id="IPR012338">
    <property type="entry name" value="Beta-lactam/transpept-like"/>
</dbReference>
<evidence type="ECO:0000259" key="4">
    <source>
        <dbReference type="Pfam" id="PF11954"/>
    </source>
</evidence>
<dbReference type="PANTHER" id="PTHR46825">
    <property type="entry name" value="D-ALANYL-D-ALANINE-CARBOXYPEPTIDASE/ENDOPEPTIDASE AMPH"/>
    <property type="match status" value="1"/>
</dbReference>
<dbReference type="RefSeq" id="WP_099151120.1">
    <property type="nucleotide sequence ID" value="NZ_PDUD01000021.1"/>
</dbReference>
<dbReference type="AlphaFoldDB" id="A0A2D0NCP4"/>
<evidence type="ECO:0000259" key="3">
    <source>
        <dbReference type="Pfam" id="PF00144"/>
    </source>
</evidence>
<dbReference type="Pfam" id="PF00144">
    <property type="entry name" value="Beta-lactamase"/>
    <property type="match status" value="1"/>
</dbReference>
<keyword evidence="6" id="KW-1185">Reference proteome</keyword>
<comment type="caution">
    <text evidence="5">The sequence shown here is derived from an EMBL/GenBank/DDBJ whole genome shotgun (WGS) entry which is preliminary data.</text>
</comment>
<dbReference type="Pfam" id="PF11954">
    <property type="entry name" value="DUF3471"/>
    <property type="match status" value="1"/>
</dbReference>
<name>A0A2D0NCP4_FLAN2</name>
<keyword evidence="5" id="KW-0378">Hydrolase</keyword>
<dbReference type="OrthoDB" id="1522765at2"/>
<organism evidence="5 6">
    <name type="scientific">Flavilitoribacter nigricans (strain ATCC 23147 / DSM 23189 / NBRC 102662 / NCIMB 1420 / SS-2)</name>
    <name type="common">Lewinella nigricans</name>
    <dbReference type="NCBI Taxonomy" id="1122177"/>
    <lineage>
        <taxon>Bacteria</taxon>
        <taxon>Pseudomonadati</taxon>
        <taxon>Bacteroidota</taxon>
        <taxon>Saprospiria</taxon>
        <taxon>Saprospirales</taxon>
        <taxon>Lewinellaceae</taxon>
        <taxon>Flavilitoribacter</taxon>
    </lineage>
</organism>
<dbReference type="EMBL" id="PDUD01000021">
    <property type="protein sequence ID" value="PHN05543.1"/>
    <property type="molecule type" value="Genomic_DNA"/>
</dbReference>
<feature type="chain" id="PRO_5013379467" evidence="2">
    <location>
        <begin position="24"/>
        <end position="502"/>
    </location>
</feature>
<dbReference type="InterPro" id="IPR050491">
    <property type="entry name" value="AmpC-like"/>
</dbReference>
<sequence length="502" mass="57784">MLRYIFLLLLPAALISPAGLLSAQDYSEEIQYLDQYIRKTQQDWKVPGLAIAVVKDGEIILAKGYGKRNQDADDPVDAETIFGIASTTKAMTAAAMGMLVDEGKVKWDDRVVDHWPEFQLYDPYITRELRVRDLFTHNAGLGNADFLWFDSDLTSEEILQRMRFSKPAYPFRGGYTYQNIMYLAAGELIERLSGKSWEFFVQERIFDPLNMYDTYPNQEESKGEANRSTPHYKQNGKIRTIPDSDADAIAPAGAVWSSVADMAVWTKFMLDSARVGRQQLLKPQTYQELLKPQTIVPSAQFYPTTRLTKPNWTTYGLGWFQHDYRGKKLNFHTGSLPGTTAILGFIPEERVGVYLLGNLDHAELRHALMYKVFDLFAFNDRSRDWSTELKALYDDLELTSRTQREKRMSAKMPDTSPSRSLAAYAGTYKDPYYGQVEVVFRDDHLELSISKDMNAVLKHWHYDTFLAQWQEDWRWESFVSFDLSPEGKVTEIAFDGRVLKRN</sequence>
<dbReference type="PANTHER" id="PTHR46825:SF15">
    <property type="entry name" value="BETA-LACTAMASE-RELATED DOMAIN-CONTAINING PROTEIN"/>
    <property type="match status" value="1"/>
</dbReference>
<protein>
    <submittedName>
        <fullName evidence="5">Serine hydrolase</fullName>
    </submittedName>
</protein>
<feature type="domain" description="Peptidase S12 Pab87-related C-terminal" evidence="4">
    <location>
        <begin position="411"/>
        <end position="495"/>
    </location>
</feature>
<keyword evidence="2" id="KW-0732">Signal</keyword>
<dbReference type="Proteomes" id="UP000223913">
    <property type="component" value="Unassembled WGS sequence"/>
</dbReference>
<dbReference type="SUPFAM" id="SSF56601">
    <property type="entry name" value="beta-lactamase/transpeptidase-like"/>
    <property type="match status" value="1"/>
</dbReference>
<evidence type="ECO:0000313" key="6">
    <source>
        <dbReference type="Proteomes" id="UP000223913"/>
    </source>
</evidence>
<evidence type="ECO:0000313" key="5">
    <source>
        <dbReference type="EMBL" id="PHN05543.1"/>
    </source>
</evidence>
<accession>A0A2D0NCP4</accession>
<feature type="domain" description="Beta-lactamase-related" evidence="3">
    <location>
        <begin position="33"/>
        <end position="362"/>
    </location>
</feature>
<proteinExistence type="predicted"/>
<evidence type="ECO:0000256" key="1">
    <source>
        <dbReference type="SAM" id="MobiDB-lite"/>
    </source>
</evidence>
<gene>
    <name evidence="5" type="ORF">CRP01_16250</name>
</gene>
<reference evidence="5 6" key="1">
    <citation type="submission" date="2017-10" db="EMBL/GenBank/DDBJ databases">
        <title>The draft genome sequence of Lewinella nigricans NBRC 102662.</title>
        <authorList>
            <person name="Wang K."/>
        </authorList>
    </citation>
    <scope>NUCLEOTIDE SEQUENCE [LARGE SCALE GENOMIC DNA]</scope>
    <source>
        <strain evidence="5 6">NBRC 102662</strain>
    </source>
</reference>
<dbReference type="Gene3D" id="3.40.710.10">
    <property type="entry name" value="DD-peptidase/beta-lactamase superfamily"/>
    <property type="match status" value="1"/>
</dbReference>
<dbReference type="InterPro" id="IPR021860">
    <property type="entry name" value="Peptidase_S12_Pab87-rel_C"/>
</dbReference>
<dbReference type="Gene3D" id="2.40.128.600">
    <property type="match status" value="1"/>
</dbReference>
<feature type="signal peptide" evidence="2">
    <location>
        <begin position="1"/>
        <end position="23"/>
    </location>
</feature>
<evidence type="ECO:0000256" key="2">
    <source>
        <dbReference type="SAM" id="SignalP"/>
    </source>
</evidence>
<dbReference type="InterPro" id="IPR001466">
    <property type="entry name" value="Beta-lactam-related"/>
</dbReference>
<feature type="region of interest" description="Disordered" evidence="1">
    <location>
        <begin position="218"/>
        <end position="238"/>
    </location>
</feature>